<feature type="chain" id="PRO_5045712634" description="C-type lectin domain-containing protein" evidence="2">
    <location>
        <begin position="28"/>
        <end position="352"/>
    </location>
</feature>
<evidence type="ECO:0000313" key="4">
    <source>
        <dbReference type="Proteomes" id="UP001480595"/>
    </source>
</evidence>
<gene>
    <name evidence="3" type="ORF">PG994_004895</name>
</gene>
<sequence>MTGPAWSTKSLLLSALSLLSVLPTADAWLMEFWSSQVSCKAQQNKKGGNVAADTSRSGRDLQSNNCMMLSHDPKSPTGIQVMKVTGWSDDCVIALWSDQTGLTPCWGSMPWNGEGKAPDQVFEKNRLVMSGVEDNENPYQCIDRLDTYMRSGSGYVGYAAYSCGANATLLREEKKKDLNRQGMSALLSILESSSTDTASASVSVSGTIAATLTASGSMTIATASASTAPSAYSPRLTSLPDGVDPIGDENEGDRLLSGTDTGTKSSATKITTGSSSTTSSAASASNTSSADREEKDYVEGPANYYLPTGTGTSPARAVLTAAQPTALWHAFGPKLSGRAPPKPTKFSTRLCA</sequence>
<comment type="caution">
    <text evidence="3">The sequence shown here is derived from an EMBL/GenBank/DDBJ whole genome shotgun (WGS) entry which is preliminary data.</text>
</comment>
<accession>A0ABR1VRV6</accession>
<evidence type="ECO:0000256" key="1">
    <source>
        <dbReference type="SAM" id="MobiDB-lite"/>
    </source>
</evidence>
<dbReference type="RefSeq" id="XP_066718471.1">
    <property type="nucleotide sequence ID" value="XM_066856304.1"/>
</dbReference>
<dbReference type="GeneID" id="92089367"/>
<protein>
    <recommendedName>
        <fullName evidence="5">C-type lectin domain-containing protein</fullName>
    </recommendedName>
</protein>
<dbReference type="Proteomes" id="UP001480595">
    <property type="component" value="Unassembled WGS sequence"/>
</dbReference>
<feature type="signal peptide" evidence="2">
    <location>
        <begin position="1"/>
        <end position="27"/>
    </location>
</feature>
<dbReference type="EMBL" id="JAQQWL010000005">
    <property type="protein sequence ID" value="KAK8073996.1"/>
    <property type="molecule type" value="Genomic_DNA"/>
</dbReference>
<reference evidence="3 4" key="1">
    <citation type="submission" date="2023-01" db="EMBL/GenBank/DDBJ databases">
        <title>Analysis of 21 Apiospora genomes using comparative genomics revels a genus with tremendous synthesis potential of carbohydrate active enzymes and secondary metabolites.</title>
        <authorList>
            <person name="Sorensen T."/>
        </authorList>
    </citation>
    <scope>NUCLEOTIDE SEQUENCE [LARGE SCALE GENOMIC DNA]</scope>
    <source>
        <strain evidence="3 4">CBS 135458</strain>
    </source>
</reference>
<evidence type="ECO:0008006" key="5">
    <source>
        <dbReference type="Google" id="ProtNLM"/>
    </source>
</evidence>
<keyword evidence="4" id="KW-1185">Reference proteome</keyword>
<organism evidence="3 4">
    <name type="scientific">Apiospora phragmitis</name>
    <dbReference type="NCBI Taxonomy" id="2905665"/>
    <lineage>
        <taxon>Eukaryota</taxon>
        <taxon>Fungi</taxon>
        <taxon>Dikarya</taxon>
        <taxon>Ascomycota</taxon>
        <taxon>Pezizomycotina</taxon>
        <taxon>Sordariomycetes</taxon>
        <taxon>Xylariomycetidae</taxon>
        <taxon>Amphisphaeriales</taxon>
        <taxon>Apiosporaceae</taxon>
        <taxon>Apiospora</taxon>
    </lineage>
</organism>
<feature type="compositionally biased region" description="Low complexity" evidence="1">
    <location>
        <begin position="261"/>
        <end position="289"/>
    </location>
</feature>
<evidence type="ECO:0000313" key="3">
    <source>
        <dbReference type="EMBL" id="KAK8073996.1"/>
    </source>
</evidence>
<feature type="region of interest" description="Disordered" evidence="1">
    <location>
        <begin position="225"/>
        <end position="309"/>
    </location>
</feature>
<proteinExistence type="predicted"/>
<name>A0ABR1VRV6_9PEZI</name>
<feature type="region of interest" description="Disordered" evidence="1">
    <location>
        <begin position="331"/>
        <end position="352"/>
    </location>
</feature>
<keyword evidence="2" id="KW-0732">Signal</keyword>
<evidence type="ECO:0000256" key="2">
    <source>
        <dbReference type="SAM" id="SignalP"/>
    </source>
</evidence>